<dbReference type="AlphaFoldDB" id="A0AAW9SI24"/>
<feature type="domain" description="Integral membrane bound transporter" evidence="6">
    <location>
        <begin position="192"/>
        <end position="321"/>
    </location>
</feature>
<organism evidence="7 8">
    <name type="scientific">Ponticoccus litoralis</name>
    <dbReference type="NCBI Taxonomy" id="422297"/>
    <lineage>
        <taxon>Bacteria</taxon>
        <taxon>Pseudomonadati</taxon>
        <taxon>Pseudomonadota</taxon>
        <taxon>Alphaproteobacteria</taxon>
        <taxon>Rhodobacterales</taxon>
        <taxon>Roseobacteraceae</taxon>
        <taxon>Ponticoccus</taxon>
    </lineage>
</organism>
<feature type="transmembrane region" description="Helical" evidence="5">
    <location>
        <begin position="309"/>
        <end position="332"/>
    </location>
</feature>
<dbReference type="GO" id="GO:0016020">
    <property type="term" value="C:membrane"/>
    <property type="evidence" value="ECO:0007669"/>
    <property type="project" value="UniProtKB-SubCell"/>
</dbReference>
<feature type="transmembrane region" description="Helical" evidence="5">
    <location>
        <begin position="204"/>
        <end position="222"/>
    </location>
</feature>
<evidence type="ECO:0000313" key="7">
    <source>
        <dbReference type="EMBL" id="MEN9059785.1"/>
    </source>
</evidence>
<dbReference type="Proteomes" id="UP001428774">
    <property type="component" value="Unassembled WGS sequence"/>
</dbReference>
<keyword evidence="3 5" id="KW-1133">Transmembrane helix</keyword>
<evidence type="ECO:0000256" key="3">
    <source>
        <dbReference type="ARBA" id="ARBA00022989"/>
    </source>
</evidence>
<evidence type="ECO:0000256" key="1">
    <source>
        <dbReference type="ARBA" id="ARBA00004141"/>
    </source>
</evidence>
<feature type="transmembrane region" description="Helical" evidence="5">
    <location>
        <begin position="85"/>
        <end position="105"/>
    </location>
</feature>
<sequence>MYVTPRPNVDDDPHYGLRLGLTGALAYAAIPLIDPALPPIIAALPVGLIAGQRRAFDPAKLLGGVGAMIVLPWIMTWLVETLRPMPLAYVTAMWGLYFAGFLMVLRSGAQTGMLIVIVTVLMSVMGMHGSATVETLRDGFVQAAFVALVVGPLVYLLVPARTRDKHVDDPTPGHGNAVTGAAIRATVLLALSFWLYAVMQPSDMMMAVIAAMVLVFPTRRAVFSEAFQRLRATLFGAALALAALMVFTLSPHLPIILGLIFLGGLWLGQKMLFGPHPSMVYQYAFSVMLALIAGALSTQDAGYAAFTRIALTLTGAFSAAFAVALLDALTGWRPLPKESPV</sequence>
<evidence type="ECO:0000259" key="6">
    <source>
        <dbReference type="Pfam" id="PF13515"/>
    </source>
</evidence>
<accession>A0AAW9SI24</accession>
<dbReference type="RefSeq" id="WP_347164922.1">
    <property type="nucleotide sequence ID" value="NZ_JBDNCH010000001.1"/>
</dbReference>
<feature type="transmembrane region" description="Helical" evidence="5">
    <location>
        <begin position="112"/>
        <end position="133"/>
    </location>
</feature>
<evidence type="ECO:0000256" key="5">
    <source>
        <dbReference type="SAM" id="Phobius"/>
    </source>
</evidence>
<feature type="transmembrane region" description="Helical" evidence="5">
    <location>
        <begin position="279"/>
        <end position="297"/>
    </location>
</feature>
<evidence type="ECO:0000256" key="4">
    <source>
        <dbReference type="ARBA" id="ARBA00023136"/>
    </source>
</evidence>
<reference evidence="7 8" key="1">
    <citation type="submission" date="2024-05" db="EMBL/GenBank/DDBJ databases">
        <title>Genome sequence of Ponticoccus litoralis KCCM 90028.</title>
        <authorList>
            <person name="Kim J.M."/>
            <person name="Lee J.K."/>
            <person name="Choi B.J."/>
            <person name="Bayburt H."/>
            <person name="Baek J.H."/>
            <person name="Jeon C.O."/>
        </authorList>
    </citation>
    <scope>NUCLEOTIDE SEQUENCE [LARGE SCALE GENOMIC DNA]</scope>
    <source>
        <strain evidence="7 8">KCCM 90028</strain>
    </source>
</reference>
<comment type="subcellular location">
    <subcellularLocation>
        <location evidence="1">Membrane</location>
        <topology evidence="1">Multi-pass membrane protein</topology>
    </subcellularLocation>
</comment>
<comment type="caution">
    <text evidence="7">The sequence shown here is derived from an EMBL/GenBank/DDBJ whole genome shotgun (WGS) entry which is preliminary data.</text>
</comment>
<feature type="transmembrane region" description="Helical" evidence="5">
    <location>
        <begin position="139"/>
        <end position="158"/>
    </location>
</feature>
<name>A0AAW9SI24_9RHOB</name>
<evidence type="ECO:0000313" key="8">
    <source>
        <dbReference type="Proteomes" id="UP001428774"/>
    </source>
</evidence>
<keyword evidence="2 5" id="KW-0812">Transmembrane</keyword>
<feature type="transmembrane region" description="Helical" evidence="5">
    <location>
        <begin position="24"/>
        <end position="49"/>
    </location>
</feature>
<feature type="transmembrane region" description="Helical" evidence="5">
    <location>
        <begin position="234"/>
        <end position="267"/>
    </location>
</feature>
<dbReference type="InterPro" id="IPR049453">
    <property type="entry name" value="Memb_transporter_dom"/>
</dbReference>
<keyword evidence="4 5" id="KW-0472">Membrane</keyword>
<dbReference type="Pfam" id="PF13515">
    <property type="entry name" value="FUSC_2"/>
    <property type="match status" value="1"/>
</dbReference>
<dbReference type="EMBL" id="JBDNCH010000001">
    <property type="protein sequence ID" value="MEN9059785.1"/>
    <property type="molecule type" value="Genomic_DNA"/>
</dbReference>
<keyword evidence="8" id="KW-1185">Reference proteome</keyword>
<feature type="transmembrane region" description="Helical" evidence="5">
    <location>
        <begin position="178"/>
        <end position="198"/>
    </location>
</feature>
<gene>
    <name evidence="7" type="ORF">ABFB10_00750</name>
</gene>
<proteinExistence type="predicted"/>
<evidence type="ECO:0000256" key="2">
    <source>
        <dbReference type="ARBA" id="ARBA00022692"/>
    </source>
</evidence>
<protein>
    <submittedName>
        <fullName evidence="7">FUSC family protein</fullName>
    </submittedName>
</protein>
<feature type="transmembrane region" description="Helical" evidence="5">
    <location>
        <begin position="61"/>
        <end position="79"/>
    </location>
</feature>